<protein>
    <submittedName>
        <fullName evidence="1">Uncharacterized protein</fullName>
    </submittedName>
</protein>
<reference evidence="1" key="1">
    <citation type="journal article" date="2014" name="Front. Microbiol.">
        <title>High frequency of phylogenetically diverse reductive dehalogenase-homologous genes in deep subseafloor sedimentary metagenomes.</title>
        <authorList>
            <person name="Kawai M."/>
            <person name="Futagami T."/>
            <person name="Toyoda A."/>
            <person name="Takaki Y."/>
            <person name="Nishi S."/>
            <person name="Hori S."/>
            <person name="Arai W."/>
            <person name="Tsubouchi T."/>
            <person name="Morono Y."/>
            <person name="Uchiyama I."/>
            <person name="Ito T."/>
            <person name="Fujiyama A."/>
            <person name="Inagaki F."/>
            <person name="Takami H."/>
        </authorList>
    </citation>
    <scope>NUCLEOTIDE SEQUENCE</scope>
    <source>
        <strain evidence="1">Expedition CK06-06</strain>
    </source>
</reference>
<name>X0UQU9_9ZZZZ</name>
<feature type="non-terminal residue" evidence="1">
    <location>
        <position position="131"/>
    </location>
</feature>
<dbReference type="EMBL" id="BARS01028400">
    <property type="protein sequence ID" value="GAG08045.1"/>
    <property type="molecule type" value="Genomic_DNA"/>
</dbReference>
<comment type="caution">
    <text evidence="1">The sequence shown here is derived from an EMBL/GenBank/DDBJ whole genome shotgun (WGS) entry which is preliminary data.</text>
</comment>
<sequence length="131" mass="14767">MVAPLIAFAGLTVAALVKQVVADYTANMAKKKLAKSFLIERIDKKVEKKLGKDFLKEKLNDNNMEEVRQVIHEELAAYSPRKDLDQLIINSAQKLSDEHEQILTKLDSVESLLQKISIPLAYSLAKESEEE</sequence>
<evidence type="ECO:0000313" key="1">
    <source>
        <dbReference type="EMBL" id="GAG08045.1"/>
    </source>
</evidence>
<accession>X0UQU9</accession>
<proteinExistence type="predicted"/>
<organism evidence="1">
    <name type="scientific">marine sediment metagenome</name>
    <dbReference type="NCBI Taxonomy" id="412755"/>
    <lineage>
        <taxon>unclassified sequences</taxon>
        <taxon>metagenomes</taxon>
        <taxon>ecological metagenomes</taxon>
    </lineage>
</organism>
<gene>
    <name evidence="1" type="ORF">S01H1_44521</name>
</gene>
<dbReference type="AlphaFoldDB" id="X0UQU9"/>